<dbReference type="PANTHER" id="PTHR10612:SF34">
    <property type="entry name" value="APOLIPOPROTEIN D"/>
    <property type="match status" value="1"/>
</dbReference>
<dbReference type="AlphaFoldDB" id="A0A919F9J1"/>
<gene>
    <name evidence="4" type="ORF">GCM10009090_28220</name>
</gene>
<dbReference type="Gene3D" id="2.40.128.20">
    <property type="match status" value="1"/>
</dbReference>
<dbReference type="SUPFAM" id="SSF50814">
    <property type="entry name" value="Lipocalins"/>
    <property type="match status" value="1"/>
</dbReference>
<keyword evidence="2 4" id="KW-0449">Lipoprotein</keyword>
<evidence type="ECO:0000256" key="1">
    <source>
        <dbReference type="ARBA" id="ARBA00006889"/>
    </source>
</evidence>
<dbReference type="GO" id="GO:0008289">
    <property type="term" value="F:lipid binding"/>
    <property type="evidence" value="ECO:0007669"/>
    <property type="project" value="UniProtKB-UniRule"/>
</dbReference>
<dbReference type="GO" id="GO:0009279">
    <property type="term" value="C:cell outer membrane"/>
    <property type="evidence" value="ECO:0007669"/>
    <property type="project" value="UniProtKB-SubCell"/>
</dbReference>
<keyword evidence="2" id="KW-0472">Membrane</keyword>
<dbReference type="InterPro" id="IPR022271">
    <property type="entry name" value="Lipocalin_ApoD"/>
</dbReference>
<name>A0A919F9J1_9XANT</name>
<keyword evidence="2" id="KW-0446">Lipid-binding</keyword>
<dbReference type="Proteomes" id="UP000623958">
    <property type="component" value="Unassembled WGS sequence"/>
</dbReference>
<dbReference type="Pfam" id="PF08212">
    <property type="entry name" value="Lipocalin_2"/>
    <property type="match status" value="1"/>
</dbReference>
<dbReference type="InterPro" id="IPR047202">
    <property type="entry name" value="Lipocalin_Blc-like_dom"/>
</dbReference>
<organism evidence="4 5">
    <name type="scientific">Xanthomonas boreopolis</name>
    <dbReference type="NCBI Taxonomy" id="86183"/>
    <lineage>
        <taxon>Bacteria</taxon>
        <taxon>Pseudomonadati</taxon>
        <taxon>Pseudomonadota</taxon>
        <taxon>Gammaproteobacteria</taxon>
        <taxon>Lysobacterales</taxon>
        <taxon>Lysobacteraceae</taxon>
        <taxon>Xanthomonas</taxon>
    </lineage>
</organism>
<protein>
    <recommendedName>
        <fullName evidence="2">Outer membrane lipoprotein Blc</fullName>
    </recommendedName>
</protein>
<dbReference type="PANTHER" id="PTHR10612">
    <property type="entry name" value="APOLIPOPROTEIN D"/>
    <property type="match status" value="1"/>
</dbReference>
<evidence type="ECO:0000259" key="3">
    <source>
        <dbReference type="Pfam" id="PF08212"/>
    </source>
</evidence>
<comment type="caution">
    <text evidence="4">The sequence shown here is derived from an EMBL/GenBank/DDBJ whole genome shotgun (WGS) entry which is preliminary data.</text>
</comment>
<dbReference type="InterPro" id="IPR000566">
    <property type="entry name" value="Lipocln_cytosolic_FA-bd_dom"/>
</dbReference>
<dbReference type="CDD" id="cd19438">
    <property type="entry name" value="lipocalin_Blc-like"/>
    <property type="match status" value="1"/>
</dbReference>
<feature type="chain" id="PRO_5038204935" description="Outer membrane lipoprotein Blc" evidence="2">
    <location>
        <begin position="24"/>
        <end position="192"/>
    </location>
</feature>
<feature type="domain" description="Lipocalin/cytosolic fatty-acid binding" evidence="3">
    <location>
        <begin position="35"/>
        <end position="176"/>
    </location>
</feature>
<reference evidence="4" key="2">
    <citation type="submission" date="2020-09" db="EMBL/GenBank/DDBJ databases">
        <authorList>
            <person name="Sun Q."/>
            <person name="Ohkuma M."/>
        </authorList>
    </citation>
    <scope>NUCLEOTIDE SEQUENCE</scope>
    <source>
        <strain evidence="4">JCM 13306</strain>
    </source>
</reference>
<evidence type="ECO:0000256" key="2">
    <source>
        <dbReference type="PIRNR" id="PIRNR036893"/>
    </source>
</evidence>
<dbReference type="PROSITE" id="PS00213">
    <property type="entry name" value="LIPOCALIN"/>
    <property type="match status" value="1"/>
</dbReference>
<reference evidence="4" key="1">
    <citation type="journal article" date="2014" name="Int. J. Syst. Evol. Microbiol.">
        <title>Complete genome sequence of Corynebacterium casei LMG S-19264T (=DSM 44701T), isolated from a smear-ripened cheese.</title>
        <authorList>
            <consortium name="US DOE Joint Genome Institute (JGI-PGF)"/>
            <person name="Walter F."/>
            <person name="Albersmeier A."/>
            <person name="Kalinowski J."/>
            <person name="Ruckert C."/>
        </authorList>
    </citation>
    <scope>NUCLEOTIDE SEQUENCE</scope>
    <source>
        <strain evidence="4">JCM 13306</strain>
    </source>
</reference>
<proteinExistence type="inferred from homology"/>
<comment type="function">
    <text evidence="2">Involved in the storage or transport of lipids necessary for membrane maintenance under stressful conditions. Displays a binding preference for lysophospholipids.</text>
</comment>
<evidence type="ECO:0000313" key="5">
    <source>
        <dbReference type="Proteomes" id="UP000623958"/>
    </source>
</evidence>
<comment type="subcellular location">
    <subcellularLocation>
        <location evidence="2">Cell outer membrane</location>
    </subcellularLocation>
</comment>
<dbReference type="PIRSF" id="PIRSF036893">
    <property type="entry name" value="Lipocalin_ApoD"/>
    <property type="match status" value="1"/>
</dbReference>
<dbReference type="GO" id="GO:0006950">
    <property type="term" value="P:response to stress"/>
    <property type="evidence" value="ECO:0007669"/>
    <property type="project" value="UniProtKB-ARBA"/>
</dbReference>
<dbReference type="RefSeq" id="WP_434026391.1">
    <property type="nucleotide sequence ID" value="NZ_BNBA01000024.1"/>
</dbReference>
<comment type="similarity">
    <text evidence="1 2">Belongs to the calycin superfamily. Lipocalin family.</text>
</comment>
<comment type="subunit">
    <text evidence="2">Homodimer.</text>
</comment>
<accession>A0A919F9J1</accession>
<dbReference type="InterPro" id="IPR012674">
    <property type="entry name" value="Calycin"/>
</dbReference>
<dbReference type="InterPro" id="IPR022272">
    <property type="entry name" value="Lipocalin_CS"/>
</dbReference>
<evidence type="ECO:0000313" key="4">
    <source>
        <dbReference type="EMBL" id="GHH57271.1"/>
    </source>
</evidence>
<keyword evidence="2" id="KW-0998">Cell outer membrane</keyword>
<keyword evidence="2" id="KW-0732">Signal</keyword>
<sequence length="192" mass="22183">MRLTARIALALLFAVIALPQAQAQETPSSSEQAPLDLQKLMGTWYVIARTPNPLERGHVASRDEYTLREDGKVGIRYVYREGFGEPEKETRARASVAEDSGNRDWRVWFYRIVPTRQRILEVAPDYSWMLLSWPGRDLAWVFARSPDMGTEQYRQLVAKLRDEYGIYTDKLQRVPQRPDQIDKLGFAAPKKL</sequence>
<dbReference type="EMBL" id="BNBA01000024">
    <property type="protein sequence ID" value="GHH57271.1"/>
    <property type="molecule type" value="Genomic_DNA"/>
</dbReference>
<keyword evidence="5" id="KW-1185">Reference proteome</keyword>
<feature type="signal peptide" evidence="2">
    <location>
        <begin position="1"/>
        <end position="23"/>
    </location>
</feature>